<dbReference type="RefSeq" id="WP_015236182.1">
    <property type="nucleotide sequence ID" value="NC_019793.1"/>
</dbReference>
<keyword evidence="2" id="KW-1185">Reference proteome</keyword>
<evidence type="ECO:0000313" key="1">
    <source>
        <dbReference type="EMBL" id="AFZ67880.1"/>
    </source>
</evidence>
<dbReference type="Proteomes" id="UP000010467">
    <property type="component" value="Chromosome"/>
</dbReference>
<dbReference type="EMBL" id="CP003382">
    <property type="protein sequence ID" value="AFZ67880.1"/>
    <property type="molecule type" value="Genomic_DNA"/>
</dbReference>
<accession>L0A4C4</accession>
<reference evidence="2" key="1">
    <citation type="submission" date="2012-03" db="EMBL/GenBank/DDBJ databases">
        <title>Complete sequence of chromosome of Deinococcus peraridilitoris DSM 19664.</title>
        <authorList>
            <person name="Lucas S."/>
            <person name="Copeland A."/>
            <person name="Lapidus A."/>
            <person name="Glavina del Rio T."/>
            <person name="Dalin E."/>
            <person name="Tice H."/>
            <person name="Bruce D."/>
            <person name="Goodwin L."/>
            <person name="Pitluck S."/>
            <person name="Peters L."/>
            <person name="Mikhailova N."/>
            <person name="Lu M."/>
            <person name="Kyrpides N."/>
            <person name="Mavromatis K."/>
            <person name="Ivanova N."/>
            <person name="Brettin T."/>
            <person name="Detter J.C."/>
            <person name="Han C."/>
            <person name="Larimer F."/>
            <person name="Land M."/>
            <person name="Hauser L."/>
            <person name="Markowitz V."/>
            <person name="Cheng J.-F."/>
            <person name="Hugenholtz P."/>
            <person name="Woyke T."/>
            <person name="Wu D."/>
            <person name="Pukall R."/>
            <person name="Steenblock K."/>
            <person name="Brambilla E."/>
            <person name="Klenk H.-P."/>
            <person name="Eisen J.A."/>
        </authorList>
    </citation>
    <scope>NUCLEOTIDE SEQUENCE [LARGE SCALE GENOMIC DNA]</scope>
    <source>
        <strain evidence="2">DSM 19664 / LMG 22246 / CIP 109416 / KR-200</strain>
    </source>
</reference>
<dbReference type="eggNOG" id="ENOG5033KDJ">
    <property type="taxonomic scope" value="Bacteria"/>
</dbReference>
<organism evidence="1 2">
    <name type="scientific">Deinococcus peraridilitoris (strain DSM 19664 / LMG 22246 / CIP 109416 / KR-200)</name>
    <dbReference type="NCBI Taxonomy" id="937777"/>
    <lineage>
        <taxon>Bacteria</taxon>
        <taxon>Thermotogati</taxon>
        <taxon>Deinococcota</taxon>
        <taxon>Deinococci</taxon>
        <taxon>Deinococcales</taxon>
        <taxon>Deinococcaceae</taxon>
        <taxon>Deinococcus</taxon>
    </lineage>
</organism>
<dbReference type="STRING" id="937777.Deipe_2405"/>
<sequence length="153" mass="16966">MEASTFLQGYLAVLQETFEGAQQEWSWYLDQDKNAGLLATLSGLSAEQASRPTPLGPSVIAHTEHVRFHLSATTAALRGETMALDWAGSWAVQQLDDRGWRELRGQLHDGYLELHQLAQDRVNWDADEAGGVVAGLTHVAYHLGVIRQLIKFL</sequence>
<dbReference type="HOGENOM" id="CLU_133695_0_0_0"/>
<dbReference type="KEGG" id="dpd:Deipe_2405"/>
<name>L0A4C4_DEIPD</name>
<gene>
    <name evidence="1" type="ordered locus">Deipe_2405</name>
</gene>
<proteinExistence type="predicted"/>
<dbReference type="OrthoDB" id="68125at2"/>
<protein>
    <recommendedName>
        <fullName evidence="3">DinB-like domain-containing protein</fullName>
    </recommendedName>
</protein>
<evidence type="ECO:0008006" key="3">
    <source>
        <dbReference type="Google" id="ProtNLM"/>
    </source>
</evidence>
<dbReference type="AlphaFoldDB" id="L0A4C4"/>
<evidence type="ECO:0000313" key="2">
    <source>
        <dbReference type="Proteomes" id="UP000010467"/>
    </source>
</evidence>
<dbReference type="PATRIC" id="fig|937777.3.peg.2409"/>